<sequence>MIALEFISEAKQRFKRRPLRREANYTQQLLVAQALFKINQQMPIFAIIGMRFVSEKKP</sequence>
<organism evidence="1">
    <name type="scientific">uncultured marine bacterium 463</name>
    <dbReference type="NCBI Taxonomy" id="257394"/>
    <lineage>
        <taxon>Bacteria</taxon>
        <taxon>environmental samples</taxon>
    </lineage>
</organism>
<reference evidence="1" key="1">
    <citation type="submission" date="2003-12" db="EMBL/GenBank/DDBJ databases">
        <title>Monterey Bay Coastal Ocean Microbial Observatory environmental clone sequencing.</title>
        <authorList>
            <person name="DeLong E.F."/>
        </authorList>
    </citation>
    <scope>NUCLEOTIDE SEQUENCE</scope>
</reference>
<name>Q6SGL8_9BACT</name>
<gene>
    <name evidence="1" type="ORF">MBMO_EBAC080-L32B05.92</name>
</gene>
<accession>Q6SGL8</accession>
<dbReference type="EMBL" id="AY458641">
    <property type="protein sequence ID" value="AAS07963.1"/>
    <property type="molecule type" value="Genomic_DNA"/>
</dbReference>
<dbReference type="AlphaFoldDB" id="Q6SGL8"/>
<evidence type="ECO:0000313" key="1">
    <source>
        <dbReference type="EMBL" id="AAS07963.1"/>
    </source>
</evidence>
<protein>
    <submittedName>
        <fullName evidence="1">Uncharacterized protein</fullName>
    </submittedName>
</protein>
<reference evidence="1" key="2">
    <citation type="submission" date="2004-02" db="EMBL/GenBank/DDBJ databases">
        <authorList>
            <person name="Heidelberg J.F."/>
            <person name="Eisen J.A."/>
            <person name="Nelson W.C."/>
            <person name="DeLong E.F."/>
        </authorList>
    </citation>
    <scope>NUCLEOTIDE SEQUENCE</scope>
</reference>
<proteinExistence type="predicted"/>